<dbReference type="RefSeq" id="WP_053551242.1">
    <property type="nucleotide sequence ID" value="NZ_CP010802.1"/>
</dbReference>
<dbReference type="KEGG" id="des:DSOUD_2460"/>
<dbReference type="PANTHER" id="PTHR34404">
    <property type="entry name" value="REGULATORY PROTEIN, FMDB FAMILY"/>
    <property type="match status" value="1"/>
</dbReference>
<proteinExistence type="predicted"/>
<feature type="compositionally biased region" description="Low complexity" evidence="1">
    <location>
        <begin position="58"/>
        <end position="72"/>
    </location>
</feature>
<reference evidence="3 4" key="1">
    <citation type="submission" date="2015-07" db="EMBL/GenBank/DDBJ databases">
        <title>Isolation and Genomic Characterization of a Novel Halophilic Metal-Reducing Deltaproteobacterium from the Deep Subsurface.</title>
        <authorList>
            <person name="Badalamenti J.P."/>
            <person name="Summers Z.M."/>
            <person name="Gralnick J.A."/>
            <person name="Bond D.R."/>
        </authorList>
    </citation>
    <scope>NUCLEOTIDE SEQUENCE [LARGE SCALE GENOMIC DNA]</scope>
    <source>
        <strain evidence="3 4">WTL</strain>
    </source>
</reference>
<dbReference type="STRING" id="1603606.DSOUD_2460"/>
<dbReference type="OrthoDB" id="9813321at2"/>
<organism evidence="3 4">
    <name type="scientific">Desulfuromonas soudanensis</name>
    <dbReference type="NCBI Taxonomy" id="1603606"/>
    <lineage>
        <taxon>Bacteria</taxon>
        <taxon>Pseudomonadati</taxon>
        <taxon>Thermodesulfobacteriota</taxon>
        <taxon>Desulfuromonadia</taxon>
        <taxon>Desulfuromonadales</taxon>
        <taxon>Desulfuromonadaceae</taxon>
        <taxon>Desulfuromonas</taxon>
    </lineage>
</organism>
<dbReference type="PANTHER" id="PTHR34404:SF2">
    <property type="entry name" value="CONSERVED SERINE RICH PROTEIN"/>
    <property type="match status" value="1"/>
</dbReference>
<keyword evidence="4" id="KW-1185">Reference proteome</keyword>
<dbReference type="NCBIfam" id="TIGR02605">
    <property type="entry name" value="CxxC_CxxC_SSSS"/>
    <property type="match status" value="1"/>
</dbReference>
<evidence type="ECO:0000256" key="1">
    <source>
        <dbReference type="SAM" id="MobiDB-lite"/>
    </source>
</evidence>
<dbReference type="Proteomes" id="UP000057158">
    <property type="component" value="Chromosome"/>
</dbReference>
<dbReference type="PATRIC" id="fig|1603606.3.peg.2658"/>
<feature type="domain" description="Putative regulatory protein FmdB zinc ribbon" evidence="2">
    <location>
        <begin position="1"/>
        <end position="41"/>
    </location>
</feature>
<feature type="region of interest" description="Disordered" evidence="1">
    <location>
        <begin position="57"/>
        <end position="86"/>
    </location>
</feature>
<evidence type="ECO:0000313" key="4">
    <source>
        <dbReference type="Proteomes" id="UP000057158"/>
    </source>
</evidence>
<name>A0A0M3QG54_9BACT</name>
<evidence type="ECO:0000313" key="3">
    <source>
        <dbReference type="EMBL" id="ALC17213.1"/>
    </source>
</evidence>
<protein>
    <submittedName>
        <fullName evidence="3">Putative regulatory protein, FmdB family</fullName>
    </submittedName>
</protein>
<dbReference type="AlphaFoldDB" id="A0A0M3QG54"/>
<sequence>MPMYEYQCEACGLIFEAMQKFSDAPLSECRTCGGSVKKLISQTGFALKGEGWYQQGYASAAPSSSGPSCPSAGAGGCGGCPKASNE</sequence>
<gene>
    <name evidence="3" type="ORF">DSOUD_2460</name>
</gene>
<dbReference type="EMBL" id="CP010802">
    <property type="protein sequence ID" value="ALC17213.1"/>
    <property type="molecule type" value="Genomic_DNA"/>
</dbReference>
<dbReference type="Pfam" id="PF09723">
    <property type="entry name" value="Zn_ribbon_8"/>
    <property type="match status" value="1"/>
</dbReference>
<evidence type="ECO:0000259" key="2">
    <source>
        <dbReference type="SMART" id="SM00834"/>
    </source>
</evidence>
<dbReference type="SMART" id="SM00834">
    <property type="entry name" value="CxxC_CXXC_SSSS"/>
    <property type="match status" value="1"/>
</dbReference>
<accession>A0A0M3QG54</accession>
<dbReference type="InterPro" id="IPR013429">
    <property type="entry name" value="Regulatory_FmdB_Zinc_ribbon"/>
</dbReference>